<reference evidence="1 2" key="2">
    <citation type="submission" date="2018-11" db="EMBL/GenBank/DDBJ databases">
        <authorList>
            <consortium name="Pathogen Informatics"/>
        </authorList>
    </citation>
    <scope>NUCLEOTIDE SEQUENCE [LARGE SCALE GENOMIC DNA]</scope>
</reference>
<name>A0A183IQ35_9BILA</name>
<gene>
    <name evidence="1" type="ORF">SBAD_LOCUS5732</name>
</gene>
<evidence type="ECO:0000313" key="3">
    <source>
        <dbReference type="WBParaSite" id="SBAD_0000595801-mRNA-1"/>
    </source>
</evidence>
<evidence type="ECO:0000313" key="1">
    <source>
        <dbReference type="EMBL" id="VDP08149.1"/>
    </source>
</evidence>
<organism evidence="3">
    <name type="scientific">Soboliphyme baturini</name>
    <dbReference type="NCBI Taxonomy" id="241478"/>
    <lineage>
        <taxon>Eukaryota</taxon>
        <taxon>Metazoa</taxon>
        <taxon>Ecdysozoa</taxon>
        <taxon>Nematoda</taxon>
        <taxon>Enoplea</taxon>
        <taxon>Dorylaimia</taxon>
        <taxon>Dioctophymatida</taxon>
        <taxon>Dioctophymatoidea</taxon>
        <taxon>Soboliphymatidae</taxon>
        <taxon>Soboliphyme</taxon>
    </lineage>
</organism>
<sequence>MEMETAALLKHYEDQLYRPNGVGFETLWPSDDTIEYRTIIHSEARDWQTPEKPRHLRLSWFSNMAYRNDDDLQIFLLWKPQNGP</sequence>
<dbReference type="WBParaSite" id="SBAD_0000595801-mRNA-1">
    <property type="protein sequence ID" value="SBAD_0000595801-mRNA-1"/>
    <property type="gene ID" value="SBAD_0000595801"/>
</dbReference>
<dbReference type="AlphaFoldDB" id="A0A183IQ35"/>
<accession>A0A183IQ35</accession>
<proteinExistence type="predicted"/>
<dbReference type="EMBL" id="UZAM01009207">
    <property type="protein sequence ID" value="VDP08149.1"/>
    <property type="molecule type" value="Genomic_DNA"/>
</dbReference>
<reference evidence="3" key="1">
    <citation type="submission" date="2016-06" db="UniProtKB">
        <authorList>
            <consortium name="WormBaseParasite"/>
        </authorList>
    </citation>
    <scope>IDENTIFICATION</scope>
</reference>
<evidence type="ECO:0000313" key="2">
    <source>
        <dbReference type="Proteomes" id="UP000270296"/>
    </source>
</evidence>
<protein>
    <submittedName>
        <fullName evidence="1 3">Uncharacterized protein</fullName>
    </submittedName>
</protein>
<keyword evidence="2" id="KW-1185">Reference proteome</keyword>
<dbReference type="Proteomes" id="UP000270296">
    <property type="component" value="Unassembled WGS sequence"/>
</dbReference>